<reference evidence="7 8" key="1">
    <citation type="submission" date="2014-12" db="EMBL/GenBank/DDBJ databases">
        <authorList>
            <person name="Neuveglise Cecile"/>
        </authorList>
    </citation>
    <scope>NUCLEOTIDE SEQUENCE [LARGE SCALE GENOMIC DNA]</scope>
    <source>
        <strain evidence="7 8">CBS 12615</strain>
    </source>
</reference>
<dbReference type="GO" id="GO:0007059">
    <property type="term" value="P:chromosome segregation"/>
    <property type="evidence" value="ECO:0007669"/>
    <property type="project" value="EnsemblFungi"/>
</dbReference>
<evidence type="ECO:0000313" key="7">
    <source>
        <dbReference type="EMBL" id="CEP61778.1"/>
    </source>
</evidence>
<dbReference type="RefSeq" id="XP_022628010.1">
    <property type="nucleotide sequence ID" value="XM_022772557.1"/>
</dbReference>
<gene>
    <name evidence="7" type="ORF">LALA0_S04e00430g</name>
</gene>
<dbReference type="STRING" id="1245769.A0A0C7N586"/>
<name>A0A0C7N586_9SACH</name>
<keyword evidence="6" id="KW-0175">Coiled coil</keyword>
<organism evidence="7 8">
    <name type="scientific">Lachancea lanzarotensis</name>
    <dbReference type="NCBI Taxonomy" id="1245769"/>
    <lineage>
        <taxon>Eukaryota</taxon>
        <taxon>Fungi</taxon>
        <taxon>Dikarya</taxon>
        <taxon>Ascomycota</taxon>
        <taxon>Saccharomycotina</taxon>
        <taxon>Saccharomycetes</taxon>
        <taxon>Saccharomycetales</taxon>
        <taxon>Saccharomycetaceae</taxon>
        <taxon>Lachancea</taxon>
    </lineage>
</organism>
<keyword evidence="3" id="KW-0805">Transcription regulation</keyword>
<feature type="coiled-coil region" evidence="6">
    <location>
        <begin position="321"/>
        <end position="348"/>
    </location>
</feature>
<sequence>MSQQLLPQAYLTNFHNRLRNENVPCFITGQPTRGHKRSKVVNYAEFETDLLEEFVDDEGKDLNGKEDENGKAAVSAEDLANENALPDLDAQDDPTNILKYPRIRETFLQSKVATPYKVKLSKQTNAHLAPVIIPIRLNVEHNGHKVIDFFTWNLNDQSITPDQFAAIYCQDLDFPVTAAVCTQISASITEQLQEYSTLASVVVPDLHVIINLTCNLDDKMYEDNFEWDLNDQTLTPELFASTVVQDLGLTREFAPAISHALHEALLRVRKDWLEGHLSPDQIENGAAFGYLSGIRLSVESLGADWCPKVEVLSQWEIEKREIEKERNLRRLKRESAKVEDRLSRRSRKRRVDDLETTMRI</sequence>
<dbReference type="GO" id="GO:0033262">
    <property type="term" value="P:regulation of nuclear cell cycle DNA replication"/>
    <property type="evidence" value="ECO:0007669"/>
    <property type="project" value="EnsemblFungi"/>
</dbReference>
<dbReference type="InterPro" id="IPR017393">
    <property type="entry name" value="Sfh1/SNF5"/>
</dbReference>
<dbReference type="GO" id="GO:0034080">
    <property type="term" value="P:CENP-A containing chromatin assembly"/>
    <property type="evidence" value="ECO:0007669"/>
    <property type="project" value="EnsemblFungi"/>
</dbReference>
<protein>
    <submittedName>
        <fullName evidence="7">LALA0S04e00430g1_1</fullName>
    </submittedName>
</protein>
<dbReference type="GO" id="GO:0000086">
    <property type="term" value="P:G2/M transition of mitotic cell cycle"/>
    <property type="evidence" value="ECO:0007669"/>
    <property type="project" value="EnsemblFungi"/>
</dbReference>
<keyword evidence="8" id="KW-1185">Reference proteome</keyword>
<accession>A0A0C7N586</accession>
<evidence type="ECO:0000256" key="5">
    <source>
        <dbReference type="ARBA" id="ARBA00023242"/>
    </source>
</evidence>
<dbReference type="HOGENOM" id="CLU_014421_4_0_1"/>
<dbReference type="GO" id="GO:0016586">
    <property type="term" value="C:RSC-type complex"/>
    <property type="evidence" value="ECO:0007669"/>
    <property type="project" value="EnsemblFungi"/>
</dbReference>
<dbReference type="EMBL" id="LN736363">
    <property type="protein sequence ID" value="CEP61778.1"/>
    <property type="molecule type" value="Genomic_DNA"/>
</dbReference>
<evidence type="ECO:0000256" key="6">
    <source>
        <dbReference type="SAM" id="Coils"/>
    </source>
</evidence>
<comment type="similarity">
    <text evidence="2">Belongs to the SNF5 family.</text>
</comment>
<comment type="subcellular location">
    <subcellularLocation>
        <location evidence="1">Nucleus</location>
    </subcellularLocation>
</comment>
<dbReference type="GO" id="GO:0031491">
    <property type="term" value="F:nucleosome binding"/>
    <property type="evidence" value="ECO:0007669"/>
    <property type="project" value="EnsemblFungi"/>
</dbReference>
<keyword evidence="4" id="KW-0804">Transcription</keyword>
<dbReference type="AlphaFoldDB" id="A0A0C7N586"/>
<dbReference type="InterPro" id="IPR006939">
    <property type="entry name" value="SNF5"/>
</dbReference>
<dbReference type="Pfam" id="PF04855">
    <property type="entry name" value="SNF5"/>
    <property type="match status" value="1"/>
</dbReference>
<dbReference type="GO" id="GO:0006368">
    <property type="term" value="P:transcription elongation by RNA polymerase II"/>
    <property type="evidence" value="ECO:0007669"/>
    <property type="project" value="EnsemblFungi"/>
</dbReference>
<evidence type="ECO:0000256" key="2">
    <source>
        <dbReference type="ARBA" id="ARBA00010239"/>
    </source>
</evidence>
<dbReference type="GO" id="GO:0006337">
    <property type="term" value="P:nucleosome disassembly"/>
    <property type="evidence" value="ECO:0007669"/>
    <property type="project" value="EnsemblFungi"/>
</dbReference>
<proteinExistence type="inferred from homology"/>
<evidence type="ECO:0000313" key="8">
    <source>
        <dbReference type="Proteomes" id="UP000054304"/>
    </source>
</evidence>
<evidence type="ECO:0000256" key="3">
    <source>
        <dbReference type="ARBA" id="ARBA00023015"/>
    </source>
</evidence>
<dbReference type="Proteomes" id="UP000054304">
    <property type="component" value="Unassembled WGS sequence"/>
</dbReference>
<evidence type="ECO:0000256" key="1">
    <source>
        <dbReference type="ARBA" id="ARBA00004123"/>
    </source>
</evidence>
<keyword evidence="5" id="KW-0539">Nucleus</keyword>
<dbReference type="GO" id="GO:0000228">
    <property type="term" value="C:nuclear chromosome"/>
    <property type="evidence" value="ECO:0007669"/>
    <property type="project" value="InterPro"/>
</dbReference>
<evidence type="ECO:0000256" key="4">
    <source>
        <dbReference type="ARBA" id="ARBA00023163"/>
    </source>
</evidence>
<dbReference type="GeneID" id="34685218"/>
<dbReference type="PIRSF" id="PIRSF038126">
    <property type="entry name" value="SWI_SNF"/>
    <property type="match status" value="1"/>
</dbReference>
<dbReference type="OrthoDB" id="10258327at2759"/>
<dbReference type="PANTHER" id="PTHR10019">
    <property type="entry name" value="SNF5"/>
    <property type="match status" value="1"/>
</dbReference>
<dbReference type="GO" id="GO:0006302">
    <property type="term" value="P:double-strand break repair"/>
    <property type="evidence" value="ECO:0007669"/>
    <property type="project" value="EnsemblFungi"/>
</dbReference>